<keyword evidence="2" id="KW-0540">Nuclease</keyword>
<evidence type="ECO:0000256" key="5">
    <source>
        <dbReference type="ARBA" id="ARBA00022801"/>
    </source>
</evidence>
<feature type="binding site" evidence="15">
    <location>
        <begin position="65"/>
        <end position="72"/>
    </location>
    <ligand>
        <name>ATP</name>
        <dbReference type="ChEBI" id="CHEBI:30616"/>
    </ligand>
</feature>
<dbReference type="InterPro" id="IPR038726">
    <property type="entry name" value="PDDEXK_AddAB-type"/>
</dbReference>
<evidence type="ECO:0000313" key="18">
    <source>
        <dbReference type="EMBL" id="GAA4819373.1"/>
    </source>
</evidence>
<keyword evidence="10" id="KW-0234">DNA repair</keyword>
<keyword evidence="3 15" id="KW-0547">Nucleotide-binding</keyword>
<dbReference type="Proteomes" id="UP001500839">
    <property type="component" value="Unassembled WGS sequence"/>
</dbReference>
<evidence type="ECO:0000256" key="2">
    <source>
        <dbReference type="ARBA" id="ARBA00022722"/>
    </source>
</evidence>
<gene>
    <name evidence="18" type="ORF">GCM10023353_28780</name>
</gene>
<dbReference type="Gene3D" id="3.40.50.300">
    <property type="entry name" value="P-loop containing nucleotide triphosphate hydrolases"/>
    <property type="match status" value="3"/>
</dbReference>
<organism evidence="18 19">
    <name type="scientific">Tomitella cavernea</name>
    <dbReference type="NCBI Taxonomy" id="1387982"/>
    <lineage>
        <taxon>Bacteria</taxon>
        <taxon>Bacillati</taxon>
        <taxon>Actinomycetota</taxon>
        <taxon>Actinomycetes</taxon>
        <taxon>Mycobacteriales</taxon>
        <taxon>Tomitella</taxon>
    </lineage>
</organism>
<evidence type="ECO:0000256" key="8">
    <source>
        <dbReference type="ARBA" id="ARBA00022840"/>
    </source>
</evidence>
<comment type="catalytic activity">
    <reaction evidence="14">
        <text>ATP + H2O = ADP + phosphate + H(+)</text>
        <dbReference type="Rhea" id="RHEA:13065"/>
        <dbReference type="ChEBI" id="CHEBI:15377"/>
        <dbReference type="ChEBI" id="CHEBI:15378"/>
        <dbReference type="ChEBI" id="CHEBI:30616"/>
        <dbReference type="ChEBI" id="CHEBI:43474"/>
        <dbReference type="ChEBI" id="CHEBI:456216"/>
        <dbReference type="EC" id="5.6.2.4"/>
    </reaction>
</comment>
<evidence type="ECO:0000256" key="7">
    <source>
        <dbReference type="ARBA" id="ARBA00022839"/>
    </source>
</evidence>
<evidence type="ECO:0000256" key="1">
    <source>
        <dbReference type="ARBA" id="ARBA00009922"/>
    </source>
</evidence>
<dbReference type="PANTHER" id="PTHR11070">
    <property type="entry name" value="UVRD / RECB / PCRA DNA HELICASE FAMILY MEMBER"/>
    <property type="match status" value="1"/>
</dbReference>
<evidence type="ECO:0000259" key="16">
    <source>
        <dbReference type="PROSITE" id="PS51198"/>
    </source>
</evidence>
<dbReference type="Gene3D" id="3.90.320.10">
    <property type="match status" value="1"/>
</dbReference>
<reference evidence="19" key="1">
    <citation type="journal article" date="2019" name="Int. J. Syst. Evol. Microbiol.">
        <title>The Global Catalogue of Microorganisms (GCM) 10K type strain sequencing project: providing services to taxonomists for standard genome sequencing and annotation.</title>
        <authorList>
            <consortium name="The Broad Institute Genomics Platform"/>
            <consortium name="The Broad Institute Genome Sequencing Center for Infectious Disease"/>
            <person name="Wu L."/>
            <person name="Ma J."/>
        </authorList>
    </citation>
    <scope>NUCLEOTIDE SEQUENCE [LARGE SCALE GENOMIC DNA]</scope>
    <source>
        <strain evidence="19">JCM 18542</strain>
    </source>
</reference>
<comment type="similarity">
    <text evidence="1">Belongs to the helicase family. UvrD subfamily.</text>
</comment>
<evidence type="ECO:0000256" key="12">
    <source>
        <dbReference type="ARBA" id="ARBA00034617"/>
    </source>
</evidence>
<evidence type="ECO:0000256" key="14">
    <source>
        <dbReference type="ARBA" id="ARBA00048988"/>
    </source>
</evidence>
<comment type="caution">
    <text evidence="18">The sequence shown here is derived from an EMBL/GenBank/DDBJ whole genome shotgun (WGS) entry which is preliminary data.</text>
</comment>
<keyword evidence="8 15" id="KW-0067">ATP-binding</keyword>
<dbReference type="Pfam" id="PF13361">
    <property type="entry name" value="UvrD_C"/>
    <property type="match status" value="1"/>
</dbReference>
<dbReference type="SUPFAM" id="SSF52540">
    <property type="entry name" value="P-loop containing nucleoside triphosphate hydrolases"/>
    <property type="match status" value="1"/>
</dbReference>
<evidence type="ECO:0000256" key="9">
    <source>
        <dbReference type="ARBA" id="ARBA00023125"/>
    </source>
</evidence>
<keyword evidence="9" id="KW-0238">DNA-binding</keyword>
<dbReference type="InterPro" id="IPR027417">
    <property type="entry name" value="P-loop_NTPase"/>
</dbReference>
<dbReference type="InterPro" id="IPR011604">
    <property type="entry name" value="PDDEXK-like_dom_sf"/>
</dbReference>
<evidence type="ECO:0000256" key="11">
    <source>
        <dbReference type="ARBA" id="ARBA00023235"/>
    </source>
</evidence>
<evidence type="ECO:0000256" key="6">
    <source>
        <dbReference type="ARBA" id="ARBA00022806"/>
    </source>
</evidence>
<evidence type="ECO:0000313" key="19">
    <source>
        <dbReference type="Proteomes" id="UP001500839"/>
    </source>
</evidence>
<dbReference type="InterPro" id="IPR014017">
    <property type="entry name" value="DNA_helicase_UvrD-like_C"/>
</dbReference>
<evidence type="ECO:0000256" key="15">
    <source>
        <dbReference type="PROSITE-ProRule" id="PRU00560"/>
    </source>
</evidence>
<feature type="domain" description="UvrD-like helicase ATP-binding" evidence="16">
    <location>
        <begin position="44"/>
        <end position="363"/>
    </location>
</feature>
<keyword evidence="7" id="KW-0269">Exonuclease</keyword>
<dbReference type="InterPro" id="IPR013986">
    <property type="entry name" value="DExx_box_DNA_helicase_dom_sf"/>
</dbReference>
<evidence type="ECO:0000256" key="4">
    <source>
        <dbReference type="ARBA" id="ARBA00022763"/>
    </source>
</evidence>
<keyword evidence="5 15" id="KW-0378">Hydrolase</keyword>
<keyword evidence="11" id="KW-0413">Isomerase</keyword>
<dbReference type="Pfam" id="PF12705">
    <property type="entry name" value="PDDEXK_1"/>
    <property type="match status" value="1"/>
</dbReference>
<evidence type="ECO:0000256" key="13">
    <source>
        <dbReference type="ARBA" id="ARBA00034808"/>
    </source>
</evidence>
<dbReference type="InterPro" id="IPR014016">
    <property type="entry name" value="UvrD-like_ATP-bd"/>
</dbReference>
<dbReference type="Pfam" id="PF00580">
    <property type="entry name" value="UvrD-helicase"/>
    <property type="match status" value="1"/>
</dbReference>
<feature type="domain" description="UvrD-like helicase C-terminal" evidence="17">
    <location>
        <begin position="364"/>
        <end position="687"/>
    </location>
</feature>
<protein>
    <recommendedName>
        <fullName evidence="13">DNA 3'-5' helicase</fullName>
        <ecNumber evidence="13">5.6.2.4</ecNumber>
    </recommendedName>
</protein>
<dbReference type="EC" id="5.6.2.4" evidence="13"/>
<keyword evidence="6 15" id="KW-0347">Helicase</keyword>
<proteinExistence type="inferred from homology"/>
<keyword evidence="19" id="KW-1185">Reference proteome</keyword>
<dbReference type="Gene3D" id="1.10.10.160">
    <property type="match status" value="1"/>
</dbReference>
<dbReference type="PROSITE" id="PS51217">
    <property type="entry name" value="UVRD_HELICASE_CTER"/>
    <property type="match status" value="1"/>
</dbReference>
<dbReference type="PANTHER" id="PTHR11070:SF59">
    <property type="entry name" value="DNA 3'-5' HELICASE"/>
    <property type="match status" value="1"/>
</dbReference>
<sequence>MAGDMAVSGTDVAAPRPRARLVGAARDAPLPREWEGGAASLLEDAGATARGGAGSATRPAMQVLGGPGTGKTALLVDAAVARLAAGADPESVLVLTQSTRAAATMRAEITRRLFAGRPDTASRATREPMVRTVHSYAFGVLRLHASAHGNPPPQLITGAEKDAVIRELLRGDNEDLAAGGDAARRAWPRRLQPALGLVGFARELRDVMLRAAERGYGPEDLVRLGKGHRRADWQAVGRFAARYEQSMLLRSSVGMEAPQASAPALDAAELVSAALEAFTLDPDLLAAERDRVRCLLVDDAHHLDPQAAGLVRLVSAGAGMSVVAGDGDQQAFRFRGADAEYLDSVADPGSPQRIVLTACHRSGSALVDVGARVAARLPGAAPQRGPSAAPGAAAGAAEVRVLTTPSHEAALIADALRRAHLGDGVPWSEMAVIVRSVPASSAVLRRALSAAGVPVATASNELPLARQRGASALLIALRAVTASGGRGSGVGGFTADDALALVSGPIGGADPVALRRLRRGIRRAELDSGRDRESVEVIRATLAAGAADGGGAGADDGSAELSRGLSEVESAPLRRVRDVLDAGRAALCAGGGVEEVLWALWQTSGLEGRWVADSARGGPVGAQADRDLDAVVALFDAASDFVDGLPAAHPSGFVRYIEDQELPGQVRTAAAAPADAVSLLSAHSAVGREWDVVAVAAVQEGLWPNLRARGTLLGAEDLVDVMDGRTAHPDSDEPRLRISRTAELLADERRLFLVACTRARRRLLVTAVDSAGGEELVPSRFLEGLAASPAAGAAGAAAEAGAAGPDGDAIPAAEPGARRVLAPGPLVGELRAAVSAPVGSDPAAQERRRRAARQLARLARAGVPGAHPRQWYGLAAVSTGAPLWGTDDGPVALSPSNVETLRNCGLRWFLERNGGDDGAQISAVAGTLVHALVQAVAADLPEDEVARQMDAAWQQVDLGSQWYSRHELERHRSMLAGFRGWLRATRTELTETGVEVAVDVVLEAPAGSGLPGVRLRGRIDRLERDPDGRFVVVDVKTARNPVTKNEAADHAQLAAYQVALAAGAVDGERGEPGGGRLVFVAKSDKDGVAVERAQAPLDGAGVEQWRNVIHEAAETTRGPGFTAQVNDTCRHCAVKTSCPAQPDGRQVTE</sequence>
<comment type="catalytic activity">
    <reaction evidence="12">
        <text>Couples ATP hydrolysis with the unwinding of duplex DNA by translocating in the 3'-5' direction.</text>
        <dbReference type="EC" id="5.6.2.4"/>
    </reaction>
</comment>
<dbReference type="EMBL" id="BAABKQ010000001">
    <property type="protein sequence ID" value="GAA4819373.1"/>
    <property type="molecule type" value="Genomic_DNA"/>
</dbReference>
<keyword evidence="4" id="KW-0227">DNA damage</keyword>
<evidence type="ECO:0000256" key="3">
    <source>
        <dbReference type="ARBA" id="ARBA00022741"/>
    </source>
</evidence>
<accession>A0ABP9CY88</accession>
<dbReference type="InterPro" id="IPR000212">
    <property type="entry name" value="DNA_helicase_UvrD/REP"/>
</dbReference>
<evidence type="ECO:0000256" key="10">
    <source>
        <dbReference type="ARBA" id="ARBA00023204"/>
    </source>
</evidence>
<evidence type="ECO:0000259" key="17">
    <source>
        <dbReference type="PROSITE" id="PS51217"/>
    </source>
</evidence>
<dbReference type="GO" id="GO:0004386">
    <property type="term" value="F:helicase activity"/>
    <property type="evidence" value="ECO:0007669"/>
    <property type="project" value="UniProtKB-KW"/>
</dbReference>
<dbReference type="PROSITE" id="PS51198">
    <property type="entry name" value="UVRD_HELICASE_ATP_BIND"/>
    <property type="match status" value="1"/>
</dbReference>
<name>A0ABP9CY88_9ACTN</name>